<keyword evidence="11" id="KW-0995">Kinetochore</keyword>
<evidence type="ECO:0000256" key="12">
    <source>
        <dbReference type="ARBA" id="ARBA00023054"/>
    </source>
</evidence>
<dbReference type="GO" id="GO:0000278">
    <property type="term" value="P:mitotic cell cycle"/>
    <property type="evidence" value="ECO:0007669"/>
    <property type="project" value="InterPro"/>
</dbReference>
<proteinExistence type="inferred from homology"/>
<keyword evidence="10" id="KW-0159">Chromosome partition</keyword>
<feature type="compositionally biased region" description="Acidic residues" evidence="19">
    <location>
        <begin position="85"/>
        <end position="100"/>
    </location>
</feature>
<comment type="subcellular location">
    <subcellularLocation>
        <location evidence="3">Chromosome</location>
        <location evidence="3">Centromere</location>
        <location evidence="3">Kinetochore</location>
    </subcellularLocation>
    <subcellularLocation>
        <location evidence="2">Cytoplasm</location>
        <location evidence="2">Cytoskeleton</location>
        <location evidence="2">Spindle</location>
    </subcellularLocation>
    <subcellularLocation>
        <location evidence="1">Nucleus</location>
    </subcellularLocation>
</comment>
<comment type="similarity">
    <text evidence="4">Belongs to the DASH complex DUO1 family.</text>
</comment>
<dbReference type="Pfam" id="PF08651">
    <property type="entry name" value="DASH_Duo1"/>
    <property type="match status" value="1"/>
</dbReference>
<keyword evidence="12" id="KW-0175">Coiled coil</keyword>
<evidence type="ECO:0000256" key="4">
    <source>
        <dbReference type="ARBA" id="ARBA00005366"/>
    </source>
</evidence>
<feature type="region of interest" description="Disordered" evidence="19">
    <location>
        <begin position="53"/>
        <end position="100"/>
    </location>
</feature>
<keyword evidence="16" id="KW-0137">Centromere</keyword>
<name>A0A8H4VUH4_9AGAR</name>
<keyword evidence="14" id="KW-0539">Nucleus</keyword>
<evidence type="ECO:0000256" key="13">
    <source>
        <dbReference type="ARBA" id="ARBA00023212"/>
    </source>
</evidence>
<keyword evidence="6" id="KW-0963">Cytoplasm</keyword>
<dbReference type="GO" id="GO:0051301">
    <property type="term" value="P:cell division"/>
    <property type="evidence" value="ECO:0007669"/>
    <property type="project" value="UniProtKB-KW"/>
</dbReference>
<dbReference type="InterPro" id="IPR013960">
    <property type="entry name" value="DASH_Duo1"/>
</dbReference>
<feature type="compositionally biased region" description="Polar residues" evidence="19">
    <location>
        <begin position="1"/>
        <end position="13"/>
    </location>
</feature>
<dbReference type="PANTHER" id="PTHR28216:SF1">
    <property type="entry name" value="DASH COMPLEX SUBUNIT DUO1"/>
    <property type="match status" value="1"/>
</dbReference>
<evidence type="ECO:0000256" key="6">
    <source>
        <dbReference type="ARBA" id="ARBA00022490"/>
    </source>
</evidence>
<evidence type="ECO:0000256" key="1">
    <source>
        <dbReference type="ARBA" id="ARBA00004123"/>
    </source>
</evidence>
<keyword evidence="15" id="KW-0131">Cell cycle</keyword>
<evidence type="ECO:0000256" key="18">
    <source>
        <dbReference type="ARBA" id="ARBA00044358"/>
    </source>
</evidence>
<keyword evidence="8" id="KW-0493">Microtubule</keyword>
<evidence type="ECO:0000313" key="21">
    <source>
        <dbReference type="Proteomes" id="UP000521872"/>
    </source>
</evidence>
<dbReference type="PANTHER" id="PTHR28216">
    <property type="entry name" value="DASH COMPLEX SUBUNIT DUO1"/>
    <property type="match status" value="1"/>
</dbReference>
<sequence length="298" mass="33622">MNSPDINVASGQSILGFESPNISSGTSFSYDVREDDLSLADLSLGDRTAIMSKPFSLLAREEPPEPQPQTPQRDRTRDSSSDGLAGEDDLKEEVVDQLEEEDQRKHAAKLREEKLQSDIFILKKLNASFEMFNQALEDTGSANERVALQLEQTDALLNKYITVLSKSEEYARLIFDDEWLGAEEDEKLLARQLEEQQERQRREAEEARLRAEQEAARLEQERQERLQREEKERLAKEKSEKAIRGGLRGVRGTRGSMRGTVRTDAPSRTDSGIPSRGLRRPAPSAARPSNIARPARST</sequence>
<keyword evidence="7" id="KW-0132">Cell division</keyword>
<evidence type="ECO:0000256" key="11">
    <source>
        <dbReference type="ARBA" id="ARBA00022838"/>
    </source>
</evidence>
<evidence type="ECO:0000256" key="8">
    <source>
        <dbReference type="ARBA" id="ARBA00022701"/>
    </source>
</evidence>
<evidence type="ECO:0000256" key="3">
    <source>
        <dbReference type="ARBA" id="ARBA00004629"/>
    </source>
</evidence>
<keyword evidence="13" id="KW-0206">Cytoskeleton</keyword>
<accession>A0A8H4VUH4</accession>
<evidence type="ECO:0000256" key="14">
    <source>
        <dbReference type="ARBA" id="ARBA00023242"/>
    </source>
</evidence>
<comment type="caution">
    <text evidence="20">The sequence shown here is derived from an EMBL/GenBank/DDBJ whole genome shotgun (WGS) entry which is preliminary data.</text>
</comment>
<dbReference type="AlphaFoldDB" id="A0A8H4VUH4"/>
<feature type="region of interest" description="Disordered" evidence="19">
    <location>
        <begin position="204"/>
        <end position="298"/>
    </location>
</feature>
<evidence type="ECO:0000256" key="19">
    <source>
        <dbReference type="SAM" id="MobiDB-lite"/>
    </source>
</evidence>
<reference evidence="20 21" key="1">
    <citation type="submission" date="2019-12" db="EMBL/GenBank/DDBJ databases">
        <authorList>
            <person name="Floudas D."/>
            <person name="Bentzer J."/>
            <person name="Ahren D."/>
            <person name="Johansson T."/>
            <person name="Persson P."/>
            <person name="Tunlid A."/>
        </authorList>
    </citation>
    <scope>NUCLEOTIDE SEQUENCE [LARGE SCALE GENOMIC DNA]</scope>
    <source>
        <strain evidence="20 21">CBS 102.39</strain>
    </source>
</reference>
<evidence type="ECO:0000256" key="7">
    <source>
        <dbReference type="ARBA" id="ARBA00022618"/>
    </source>
</evidence>
<protein>
    <recommendedName>
        <fullName evidence="17">DASH complex subunit DUO1</fullName>
    </recommendedName>
    <alternativeName>
        <fullName evidence="18">Outer kinetochore protein DUO1</fullName>
    </alternativeName>
</protein>
<keyword evidence="9" id="KW-0498">Mitosis</keyword>
<dbReference type="GO" id="GO:0007059">
    <property type="term" value="P:chromosome segregation"/>
    <property type="evidence" value="ECO:0007669"/>
    <property type="project" value="UniProtKB-KW"/>
</dbReference>
<evidence type="ECO:0000256" key="5">
    <source>
        <dbReference type="ARBA" id="ARBA00022454"/>
    </source>
</evidence>
<evidence type="ECO:0000313" key="20">
    <source>
        <dbReference type="EMBL" id="KAF4620790.1"/>
    </source>
</evidence>
<dbReference type="Proteomes" id="UP000521872">
    <property type="component" value="Unassembled WGS sequence"/>
</dbReference>
<dbReference type="GO" id="GO:0072686">
    <property type="term" value="C:mitotic spindle"/>
    <property type="evidence" value="ECO:0007669"/>
    <property type="project" value="InterPro"/>
</dbReference>
<dbReference type="GO" id="GO:0005874">
    <property type="term" value="C:microtubule"/>
    <property type="evidence" value="ECO:0007669"/>
    <property type="project" value="UniProtKB-KW"/>
</dbReference>
<evidence type="ECO:0000256" key="10">
    <source>
        <dbReference type="ARBA" id="ARBA00022829"/>
    </source>
</evidence>
<evidence type="ECO:0000256" key="9">
    <source>
        <dbReference type="ARBA" id="ARBA00022776"/>
    </source>
</evidence>
<dbReference type="GO" id="GO:0042729">
    <property type="term" value="C:DASH complex"/>
    <property type="evidence" value="ECO:0007669"/>
    <property type="project" value="InterPro"/>
</dbReference>
<evidence type="ECO:0000256" key="16">
    <source>
        <dbReference type="ARBA" id="ARBA00023328"/>
    </source>
</evidence>
<organism evidence="20 21">
    <name type="scientific">Agrocybe pediades</name>
    <dbReference type="NCBI Taxonomy" id="84607"/>
    <lineage>
        <taxon>Eukaryota</taxon>
        <taxon>Fungi</taxon>
        <taxon>Dikarya</taxon>
        <taxon>Basidiomycota</taxon>
        <taxon>Agaricomycotina</taxon>
        <taxon>Agaricomycetes</taxon>
        <taxon>Agaricomycetidae</taxon>
        <taxon>Agaricales</taxon>
        <taxon>Agaricineae</taxon>
        <taxon>Strophariaceae</taxon>
        <taxon>Agrocybe</taxon>
    </lineage>
</organism>
<dbReference type="EMBL" id="JAACJL010000015">
    <property type="protein sequence ID" value="KAF4620790.1"/>
    <property type="molecule type" value="Genomic_DNA"/>
</dbReference>
<feature type="compositionally biased region" description="Basic and acidic residues" evidence="19">
    <location>
        <begin position="204"/>
        <end position="243"/>
    </location>
</feature>
<keyword evidence="21" id="KW-1185">Reference proteome</keyword>
<gene>
    <name evidence="20" type="ORF">D9613_000706</name>
</gene>
<evidence type="ECO:0000256" key="15">
    <source>
        <dbReference type="ARBA" id="ARBA00023306"/>
    </source>
</evidence>
<feature type="compositionally biased region" description="Polar residues" evidence="19">
    <location>
        <begin position="20"/>
        <end position="29"/>
    </location>
</feature>
<keyword evidence="5" id="KW-0158">Chromosome</keyword>
<evidence type="ECO:0000256" key="17">
    <source>
        <dbReference type="ARBA" id="ARBA00044152"/>
    </source>
</evidence>
<feature type="region of interest" description="Disordered" evidence="19">
    <location>
        <begin position="1"/>
        <end position="29"/>
    </location>
</feature>
<evidence type="ECO:0000256" key="2">
    <source>
        <dbReference type="ARBA" id="ARBA00004186"/>
    </source>
</evidence>